<reference evidence="1" key="1">
    <citation type="submission" date="2023-03" db="EMBL/GenBank/DDBJ databases">
        <title>Massive genome expansion in bonnet fungi (Mycena s.s.) driven by repeated elements and novel gene families across ecological guilds.</title>
        <authorList>
            <consortium name="Lawrence Berkeley National Laboratory"/>
            <person name="Harder C.B."/>
            <person name="Miyauchi S."/>
            <person name="Viragh M."/>
            <person name="Kuo A."/>
            <person name="Thoen E."/>
            <person name="Andreopoulos B."/>
            <person name="Lu D."/>
            <person name="Skrede I."/>
            <person name="Drula E."/>
            <person name="Henrissat B."/>
            <person name="Morin E."/>
            <person name="Kohler A."/>
            <person name="Barry K."/>
            <person name="LaButti K."/>
            <person name="Morin E."/>
            <person name="Salamov A."/>
            <person name="Lipzen A."/>
            <person name="Mereny Z."/>
            <person name="Hegedus B."/>
            <person name="Baldrian P."/>
            <person name="Stursova M."/>
            <person name="Weitz H."/>
            <person name="Taylor A."/>
            <person name="Grigoriev I.V."/>
            <person name="Nagy L.G."/>
            <person name="Martin F."/>
            <person name="Kauserud H."/>
        </authorList>
    </citation>
    <scope>NUCLEOTIDE SEQUENCE</scope>
    <source>
        <strain evidence="1">CBHHK067</strain>
    </source>
</reference>
<organism evidence="1 2">
    <name type="scientific">Mycena rosella</name>
    <name type="common">Pink bonnet</name>
    <name type="synonym">Agaricus rosellus</name>
    <dbReference type="NCBI Taxonomy" id="1033263"/>
    <lineage>
        <taxon>Eukaryota</taxon>
        <taxon>Fungi</taxon>
        <taxon>Dikarya</taxon>
        <taxon>Basidiomycota</taxon>
        <taxon>Agaricomycotina</taxon>
        <taxon>Agaricomycetes</taxon>
        <taxon>Agaricomycetidae</taxon>
        <taxon>Agaricales</taxon>
        <taxon>Marasmiineae</taxon>
        <taxon>Mycenaceae</taxon>
        <taxon>Mycena</taxon>
    </lineage>
</organism>
<gene>
    <name evidence="1" type="ORF">B0H17DRAFT_1215084</name>
</gene>
<proteinExistence type="predicted"/>
<evidence type="ECO:0000313" key="2">
    <source>
        <dbReference type="Proteomes" id="UP001221757"/>
    </source>
</evidence>
<accession>A0AAD7CLM7</accession>
<name>A0AAD7CLM7_MYCRO</name>
<dbReference type="EMBL" id="JARKIE010000353">
    <property type="protein sequence ID" value="KAJ7651914.1"/>
    <property type="molecule type" value="Genomic_DNA"/>
</dbReference>
<evidence type="ECO:0000313" key="1">
    <source>
        <dbReference type="EMBL" id="KAJ7651914.1"/>
    </source>
</evidence>
<dbReference type="Proteomes" id="UP001221757">
    <property type="component" value="Unassembled WGS sequence"/>
</dbReference>
<dbReference type="AlphaFoldDB" id="A0AAD7CLM7"/>
<keyword evidence="2" id="KW-1185">Reference proteome</keyword>
<comment type="caution">
    <text evidence="1">The sequence shown here is derived from an EMBL/GenBank/DDBJ whole genome shotgun (WGS) entry which is preliminary data.</text>
</comment>
<protein>
    <submittedName>
        <fullName evidence="1">Uncharacterized protein</fullName>
    </submittedName>
</protein>
<sequence length="199" mass="22095">MSVPFFYRPGAPIPRVARAPRTFLSDVKITPDAWRQTIIQIPALPAVSFDPLHLRLFLPAALAVHAKDPIRFHIQLTGPAWLLQHFLTLEHLRSRHPGPIQCSIQRNVIVNFHGCPITRTIIVSDGELRRCTPPSQLLPLGSLNWDGEVRCDSGMVGAFDGGLVNVENFVVVEIIPLGALALRIGSIRHVEPIKFVFAE</sequence>